<dbReference type="PANTHER" id="PTHR42951:SF22">
    <property type="entry name" value="METALLO BETA-LACTAMASE SUPERFAMILY LIPOPROTEIN"/>
    <property type="match status" value="1"/>
</dbReference>
<dbReference type="SMART" id="SM00849">
    <property type="entry name" value="Lactamase_B"/>
    <property type="match status" value="1"/>
</dbReference>
<dbReference type="SUPFAM" id="SSF56281">
    <property type="entry name" value="Metallo-hydrolase/oxidoreductase"/>
    <property type="match status" value="1"/>
</dbReference>
<dbReference type="InterPro" id="IPR037482">
    <property type="entry name" value="ST1585_MBL-fold"/>
</dbReference>
<accession>A0A5F1XWT5</accession>
<dbReference type="AlphaFoldDB" id="A0A5F1XWT5"/>
<name>A0A5F1XWT5_9LEPT</name>
<dbReference type="EMBL" id="CP033614">
    <property type="protein sequence ID" value="AYV56580.1"/>
    <property type="molecule type" value="Genomic_DNA"/>
</dbReference>
<protein>
    <submittedName>
        <fullName evidence="1">MBL fold metallo-hydrolase</fullName>
    </submittedName>
</protein>
<evidence type="ECO:0000313" key="2">
    <source>
        <dbReference type="Proteomes" id="UP000276407"/>
    </source>
</evidence>
<gene>
    <name evidence="1" type="ORF">EFP84_14460</name>
</gene>
<dbReference type="InterPro" id="IPR036866">
    <property type="entry name" value="RibonucZ/Hydroxyglut_hydro"/>
</dbReference>
<dbReference type="Gene3D" id="3.60.15.10">
    <property type="entry name" value="Ribonuclease Z/Hydroxyacylglutathione hydrolase-like"/>
    <property type="match status" value="1"/>
</dbReference>
<dbReference type="CDD" id="cd07726">
    <property type="entry name" value="ST1585-like_MBL-fold"/>
    <property type="match status" value="1"/>
</dbReference>
<dbReference type="InterPro" id="IPR050855">
    <property type="entry name" value="NDM-1-like"/>
</dbReference>
<evidence type="ECO:0000313" key="1">
    <source>
        <dbReference type="EMBL" id="AYV56580.1"/>
    </source>
</evidence>
<dbReference type="InterPro" id="IPR001279">
    <property type="entry name" value="Metallo-B-lactamas"/>
</dbReference>
<dbReference type="Pfam" id="PF00753">
    <property type="entry name" value="Lactamase_B"/>
    <property type="match status" value="1"/>
</dbReference>
<organism evidence="1 2">
    <name type="scientific">Leptospira kmetyi</name>
    <dbReference type="NCBI Taxonomy" id="408139"/>
    <lineage>
        <taxon>Bacteria</taxon>
        <taxon>Pseudomonadati</taxon>
        <taxon>Spirochaetota</taxon>
        <taxon>Spirochaetia</taxon>
        <taxon>Leptospirales</taxon>
        <taxon>Leptospiraceae</taxon>
        <taxon>Leptospira</taxon>
    </lineage>
</organism>
<sequence length="321" mass="35795">MPPYEKEVFPGLFTIDCDYISSGVACAYLIVEGEEAAFVENNTNHAVPILLEELKNAGRKPEDVKYIIVTHVHLDHAGGTGLLAKHCPNAIILAHPKAATHLINPTRLIQSSIQVYGEENFKKLYGDILPVDQERVKSPEDGEEIRWGKRILKFYYTKGHANHHFCIYDSLSNGIFTGDSFGLGYKNFATGKSPVLYPSTTPTDFDSEEAMNTVDKILSTGADKAYLTHFGVWNDLESGARQMKQGLHAMQNILSSGERSGLEGEPLLEFCTGRIRAYLERELSTQGVKLGEKEEMLLGFDSKINAQGLVFQIERKKRKKV</sequence>
<dbReference type="RefSeq" id="WP_123179898.1">
    <property type="nucleotide sequence ID" value="NZ_CP033614.1"/>
</dbReference>
<dbReference type="KEGG" id="lkm:EFP84_14460"/>
<reference evidence="1 2" key="1">
    <citation type="submission" date="2018-11" db="EMBL/GenBank/DDBJ databases">
        <title>Complete genome sequence of Leptospira kmetyi isolate LS 001/16 from soil sample associated with a leptospirosis patient in Kelantan.</title>
        <authorList>
            <person name="Muhammad Yusoff F."/>
            <person name="Muhammad Yusoff S."/>
            <person name="Ahmad M.N."/>
            <person name="Yusof N.Y."/>
            <person name="Aziah I."/>
        </authorList>
    </citation>
    <scope>NUCLEOTIDE SEQUENCE [LARGE SCALE GENOMIC DNA]</scope>
    <source>
        <strain evidence="1 2">LS 001/16</strain>
    </source>
</reference>
<proteinExistence type="predicted"/>
<dbReference type="PANTHER" id="PTHR42951">
    <property type="entry name" value="METALLO-BETA-LACTAMASE DOMAIN-CONTAINING"/>
    <property type="match status" value="1"/>
</dbReference>
<dbReference type="Proteomes" id="UP000276407">
    <property type="component" value="Chromosome 1"/>
</dbReference>